<sequence>MMEPGGVNVSADAASARFAADVGPFLAALARHSRRLTRTRCDAEDLLQETLMHAFVGFHTFTEGTNLSAWLFRIMHNRWANSHRRTARRPIEISAEVLGDWDALELPICESAETEALKRVGDDALREAMSSLPEGVREAVYYANVLGYTYAETAAILNIPAGTVMSRSWRARERLRELLGPGHECQTRRVLARAATSNAYPDRESKTVLIGSGFGRQ</sequence>
<keyword evidence="3 6" id="KW-0731">Sigma factor</keyword>
<dbReference type="Proteomes" id="UP000282551">
    <property type="component" value="Chromosome"/>
</dbReference>
<dbReference type="EMBL" id="LR134355">
    <property type="protein sequence ID" value="VEG47883.1"/>
    <property type="molecule type" value="Genomic_DNA"/>
</dbReference>
<reference evidence="9 10" key="1">
    <citation type="submission" date="2018-12" db="EMBL/GenBank/DDBJ databases">
        <authorList>
            <consortium name="Pathogen Informatics"/>
        </authorList>
    </citation>
    <scope>NUCLEOTIDE SEQUENCE [LARGE SCALE GENOMIC DNA]</scope>
    <source>
        <strain evidence="9 10">NCTC10485</strain>
    </source>
</reference>
<dbReference type="Gene3D" id="1.10.1740.10">
    <property type="match status" value="1"/>
</dbReference>
<evidence type="ECO:0000256" key="3">
    <source>
        <dbReference type="ARBA" id="ARBA00023082"/>
    </source>
</evidence>
<gene>
    <name evidence="9" type="primary">sigM</name>
    <name evidence="9" type="ORF">NCTC10485_02175</name>
</gene>
<keyword evidence="5 6" id="KW-0804">Transcription</keyword>
<dbReference type="GO" id="GO:0006950">
    <property type="term" value="P:response to stress"/>
    <property type="evidence" value="ECO:0007669"/>
    <property type="project" value="UniProtKB-ARBA"/>
</dbReference>
<evidence type="ECO:0000256" key="6">
    <source>
        <dbReference type="RuleBase" id="RU000716"/>
    </source>
</evidence>
<name>A0A448I6B9_MYCCI</name>
<dbReference type="Gene3D" id="1.10.10.10">
    <property type="entry name" value="Winged helix-like DNA-binding domain superfamily/Winged helix DNA-binding domain"/>
    <property type="match status" value="1"/>
</dbReference>
<dbReference type="PANTHER" id="PTHR43133:SF59">
    <property type="entry name" value="ECF RNA POLYMERASE SIGMA FACTOR SIGR"/>
    <property type="match status" value="1"/>
</dbReference>
<evidence type="ECO:0000313" key="10">
    <source>
        <dbReference type="Proteomes" id="UP000282551"/>
    </source>
</evidence>
<dbReference type="GO" id="GO:0003677">
    <property type="term" value="F:DNA binding"/>
    <property type="evidence" value="ECO:0007669"/>
    <property type="project" value="UniProtKB-KW"/>
</dbReference>
<dbReference type="Pfam" id="PF04542">
    <property type="entry name" value="Sigma70_r2"/>
    <property type="match status" value="1"/>
</dbReference>
<dbReference type="InterPro" id="IPR000838">
    <property type="entry name" value="RNA_pol_sigma70_ECF_CS"/>
</dbReference>
<dbReference type="GO" id="GO:0006352">
    <property type="term" value="P:DNA-templated transcription initiation"/>
    <property type="evidence" value="ECO:0007669"/>
    <property type="project" value="InterPro"/>
</dbReference>
<dbReference type="PANTHER" id="PTHR43133">
    <property type="entry name" value="RNA POLYMERASE ECF-TYPE SIGMA FACTO"/>
    <property type="match status" value="1"/>
</dbReference>
<evidence type="ECO:0000313" key="9">
    <source>
        <dbReference type="EMBL" id="VEG47883.1"/>
    </source>
</evidence>
<evidence type="ECO:0000256" key="2">
    <source>
        <dbReference type="ARBA" id="ARBA00023015"/>
    </source>
</evidence>
<dbReference type="SUPFAM" id="SSF88946">
    <property type="entry name" value="Sigma2 domain of RNA polymerase sigma factors"/>
    <property type="match status" value="1"/>
</dbReference>
<evidence type="ECO:0000259" key="8">
    <source>
        <dbReference type="Pfam" id="PF08281"/>
    </source>
</evidence>
<dbReference type="InterPro" id="IPR013325">
    <property type="entry name" value="RNA_pol_sigma_r2"/>
</dbReference>
<protein>
    <recommendedName>
        <fullName evidence="6">RNA polymerase sigma factor</fullName>
    </recommendedName>
</protein>
<dbReference type="InterPro" id="IPR039425">
    <property type="entry name" value="RNA_pol_sigma-70-like"/>
</dbReference>
<accession>A0A448I6B9</accession>
<dbReference type="Pfam" id="PF08281">
    <property type="entry name" value="Sigma70_r4_2"/>
    <property type="match status" value="1"/>
</dbReference>
<keyword evidence="4 6" id="KW-0238">DNA-binding</keyword>
<proteinExistence type="inferred from homology"/>
<dbReference type="CDD" id="cd06171">
    <property type="entry name" value="Sigma70_r4"/>
    <property type="match status" value="1"/>
</dbReference>
<evidence type="ECO:0000256" key="4">
    <source>
        <dbReference type="ARBA" id="ARBA00023125"/>
    </source>
</evidence>
<feature type="domain" description="RNA polymerase sigma-70 region 2" evidence="7">
    <location>
        <begin position="26"/>
        <end position="89"/>
    </location>
</feature>
<keyword evidence="2 6" id="KW-0805">Transcription regulation</keyword>
<organism evidence="9 10">
    <name type="scientific">Mycolicibacterium chitae</name>
    <name type="common">Mycobacterium chitae</name>
    <dbReference type="NCBI Taxonomy" id="1792"/>
    <lineage>
        <taxon>Bacteria</taxon>
        <taxon>Bacillati</taxon>
        <taxon>Actinomycetota</taxon>
        <taxon>Actinomycetes</taxon>
        <taxon>Mycobacteriales</taxon>
        <taxon>Mycobacteriaceae</taxon>
        <taxon>Mycolicibacterium</taxon>
    </lineage>
</organism>
<dbReference type="PROSITE" id="PS01063">
    <property type="entry name" value="SIGMA70_ECF"/>
    <property type="match status" value="1"/>
</dbReference>
<keyword evidence="10" id="KW-1185">Reference proteome</keyword>
<dbReference type="InterPro" id="IPR013324">
    <property type="entry name" value="RNA_pol_sigma_r3/r4-like"/>
</dbReference>
<dbReference type="GO" id="GO:0016987">
    <property type="term" value="F:sigma factor activity"/>
    <property type="evidence" value="ECO:0007669"/>
    <property type="project" value="UniProtKB-KW"/>
</dbReference>
<comment type="similarity">
    <text evidence="1 6">Belongs to the sigma-70 factor family. ECF subfamily.</text>
</comment>
<feature type="domain" description="RNA polymerase sigma factor 70 region 4 type 2" evidence="8">
    <location>
        <begin position="123"/>
        <end position="175"/>
    </location>
</feature>
<dbReference type="InterPro" id="IPR013249">
    <property type="entry name" value="RNA_pol_sigma70_r4_t2"/>
</dbReference>
<dbReference type="NCBIfam" id="TIGR02937">
    <property type="entry name" value="sigma70-ECF"/>
    <property type="match status" value="1"/>
</dbReference>
<evidence type="ECO:0000256" key="1">
    <source>
        <dbReference type="ARBA" id="ARBA00010641"/>
    </source>
</evidence>
<dbReference type="RefSeq" id="WP_126333756.1">
    <property type="nucleotide sequence ID" value="NZ_AP022604.1"/>
</dbReference>
<evidence type="ECO:0000256" key="5">
    <source>
        <dbReference type="ARBA" id="ARBA00023163"/>
    </source>
</evidence>
<dbReference type="InterPro" id="IPR014284">
    <property type="entry name" value="RNA_pol_sigma-70_dom"/>
</dbReference>
<dbReference type="SUPFAM" id="SSF88659">
    <property type="entry name" value="Sigma3 and sigma4 domains of RNA polymerase sigma factors"/>
    <property type="match status" value="1"/>
</dbReference>
<dbReference type="AlphaFoldDB" id="A0A448I6B9"/>
<dbReference type="InterPro" id="IPR036388">
    <property type="entry name" value="WH-like_DNA-bd_sf"/>
</dbReference>
<evidence type="ECO:0000259" key="7">
    <source>
        <dbReference type="Pfam" id="PF04542"/>
    </source>
</evidence>
<dbReference type="OrthoDB" id="9803470at2"/>
<dbReference type="InterPro" id="IPR007627">
    <property type="entry name" value="RNA_pol_sigma70_r2"/>
</dbReference>